<dbReference type="InterPro" id="IPR043502">
    <property type="entry name" value="DNA/RNA_pol_sf"/>
</dbReference>
<dbReference type="Proteomes" id="UP000198211">
    <property type="component" value="Unassembled WGS sequence"/>
</dbReference>
<keyword evidence="3" id="KW-1185">Reference proteome</keyword>
<dbReference type="Gene3D" id="3.10.10.10">
    <property type="entry name" value="HIV Type 1 Reverse Transcriptase, subunit A, domain 1"/>
    <property type="match status" value="1"/>
</dbReference>
<name>A0A225UJN6_9STRA</name>
<accession>A0A225UJN6</accession>
<dbReference type="Pfam" id="PF00078">
    <property type="entry name" value="RVT_1"/>
    <property type="match status" value="1"/>
</dbReference>
<dbReference type="CDD" id="cd01647">
    <property type="entry name" value="RT_LTR"/>
    <property type="match status" value="1"/>
</dbReference>
<dbReference type="OrthoDB" id="121905at2759"/>
<dbReference type="InterPro" id="IPR001995">
    <property type="entry name" value="Peptidase_A2_cat"/>
</dbReference>
<organism evidence="2 3">
    <name type="scientific">Phytophthora megakarya</name>
    <dbReference type="NCBI Taxonomy" id="4795"/>
    <lineage>
        <taxon>Eukaryota</taxon>
        <taxon>Sar</taxon>
        <taxon>Stramenopiles</taxon>
        <taxon>Oomycota</taxon>
        <taxon>Peronosporomycetes</taxon>
        <taxon>Peronosporales</taxon>
        <taxon>Peronosporaceae</taxon>
        <taxon>Phytophthora</taxon>
    </lineage>
</organism>
<dbReference type="GO" id="GO:0004190">
    <property type="term" value="F:aspartic-type endopeptidase activity"/>
    <property type="evidence" value="ECO:0007669"/>
    <property type="project" value="InterPro"/>
</dbReference>
<protein>
    <recommendedName>
        <fullName evidence="1">Peptidase A2 domain-containing protein</fullName>
    </recommendedName>
</protein>
<dbReference type="GO" id="GO:0006508">
    <property type="term" value="P:proteolysis"/>
    <property type="evidence" value="ECO:0007669"/>
    <property type="project" value="InterPro"/>
</dbReference>
<dbReference type="Gene3D" id="3.30.70.270">
    <property type="match status" value="1"/>
</dbReference>
<dbReference type="AlphaFoldDB" id="A0A225UJN6"/>
<feature type="domain" description="Peptidase A2" evidence="1">
    <location>
        <begin position="51"/>
        <end position="66"/>
    </location>
</feature>
<dbReference type="InterPro" id="IPR051320">
    <property type="entry name" value="Viral_Replic_Matur_Polypro"/>
</dbReference>
<comment type="caution">
    <text evidence="2">The sequence shown here is derived from an EMBL/GenBank/DDBJ whole genome shotgun (WGS) entry which is preliminary data.</text>
</comment>
<evidence type="ECO:0000313" key="3">
    <source>
        <dbReference type="Proteomes" id="UP000198211"/>
    </source>
</evidence>
<proteinExistence type="predicted"/>
<dbReference type="InterPro" id="IPR043128">
    <property type="entry name" value="Rev_trsase/Diguanyl_cyclase"/>
</dbReference>
<reference evidence="3" key="1">
    <citation type="submission" date="2017-03" db="EMBL/GenBank/DDBJ databases">
        <title>Phytopthora megakarya and P. palmivora, two closely related causual agents of cacao black pod achieved similar genome size and gene model numbers by different mechanisms.</title>
        <authorList>
            <person name="Ali S."/>
            <person name="Shao J."/>
            <person name="Larry D.J."/>
            <person name="Kronmiller B."/>
            <person name="Shen D."/>
            <person name="Strem M.D."/>
            <person name="Melnick R.L."/>
            <person name="Guiltinan M.J."/>
            <person name="Tyler B.M."/>
            <person name="Meinhardt L.W."/>
            <person name="Bailey B.A."/>
        </authorList>
    </citation>
    <scope>NUCLEOTIDE SEQUENCE [LARGE SCALE GENOMIC DNA]</scope>
    <source>
        <strain evidence="3">zdho120</strain>
    </source>
</reference>
<evidence type="ECO:0000259" key="1">
    <source>
        <dbReference type="PROSITE" id="PS50175"/>
    </source>
</evidence>
<dbReference type="InterPro" id="IPR000477">
    <property type="entry name" value="RT_dom"/>
</dbReference>
<dbReference type="EMBL" id="NBNE01016423">
    <property type="protein sequence ID" value="OWY93245.1"/>
    <property type="molecule type" value="Genomic_DNA"/>
</dbReference>
<dbReference type="PANTHER" id="PTHR33064">
    <property type="entry name" value="POL PROTEIN"/>
    <property type="match status" value="1"/>
</dbReference>
<gene>
    <name evidence="2" type="ORF">PHMEG_00037432</name>
</gene>
<dbReference type="PANTHER" id="PTHR33064:SF37">
    <property type="entry name" value="RIBONUCLEASE H"/>
    <property type="match status" value="1"/>
</dbReference>
<evidence type="ECO:0000313" key="2">
    <source>
        <dbReference type="EMBL" id="OWY93245.1"/>
    </source>
</evidence>
<dbReference type="PROSITE" id="PS50175">
    <property type="entry name" value="ASP_PROT_RETROV"/>
    <property type="match status" value="1"/>
</dbReference>
<dbReference type="SUPFAM" id="SSF56672">
    <property type="entry name" value="DNA/RNA polymerases"/>
    <property type="match status" value="1"/>
</dbReference>
<sequence>MNDCPVATDSQREEALKQFREAKEKRSSARTKAARVDTPAGSVRINGLLEVRYLPDTGADRSIVPQGIIDSLFAVQPLLSPTSLRTPVLLEMAGGRQLECTKAESDEFPVDDEISDTQDTPVDISTLAQLLDRAATNGLPPEHVDAVRELLEEFPDVWRETVGADPPATVERLQVTLQLGAVPHRSPPRKYAPMQAQFIRDYVKFLVDNGLVEQNNASRWACAVVPVRKHGTQDRFRLTIDYRSVNRVTVPIAGTMPSAATMLNAFEGMEDFGRVTQGFWQMPLHEDSREMFSFVTPDGVYTPTRVPQGAMDSALHFQSQVQAKLAPLIPKSALVWVDNVILFAPTLPEFLDTLRVFFRIVQEADFKLNVW</sequence>